<dbReference type="RefSeq" id="XP_066084662.1">
    <property type="nucleotide sequence ID" value="XM_066228565.1"/>
</dbReference>
<dbReference type="EMBL" id="CP144089">
    <property type="protein sequence ID" value="WWD06695.1"/>
    <property type="molecule type" value="Genomic_DNA"/>
</dbReference>
<organism evidence="1 2">
    <name type="scientific">Kwoniella europaea PYCC6329</name>
    <dbReference type="NCBI Taxonomy" id="1423913"/>
    <lineage>
        <taxon>Eukaryota</taxon>
        <taxon>Fungi</taxon>
        <taxon>Dikarya</taxon>
        <taxon>Basidiomycota</taxon>
        <taxon>Agaricomycotina</taxon>
        <taxon>Tremellomycetes</taxon>
        <taxon>Tremellales</taxon>
        <taxon>Cryptococcaceae</taxon>
        <taxon>Kwoniella</taxon>
    </lineage>
</organism>
<evidence type="ECO:0000313" key="2">
    <source>
        <dbReference type="Proteomes" id="UP001358614"/>
    </source>
</evidence>
<proteinExistence type="predicted"/>
<dbReference type="Proteomes" id="UP001358614">
    <property type="component" value="Chromosome 1"/>
</dbReference>
<name>A0AAX4KJX6_9TREE</name>
<protein>
    <submittedName>
        <fullName evidence="1">Uncharacterized protein</fullName>
    </submittedName>
</protein>
<dbReference type="KEGG" id="ker:91103590"/>
<sequence length="132" mass="14773">MSSHQGNNSNSTTSVGITLNIHLPNASSTTTPTSPISHVDDNFVVPEVAGKFDTSTKSSNTLAIPPDMHQEILARLESLEQQDTVSTDQIKNLKDALQVEKENNVRRKKDHEDVEMKLQVEREEHHLLSQKY</sequence>
<dbReference type="GeneID" id="91103590"/>
<keyword evidence="2" id="KW-1185">Reference proteome</keyword>
<evidence type="ECO:0000313" key="1">
    <source>
        <dbReference type="EMBL" id="WWD06695.1"/>
    </source>
</evidence>
<gene>
    <name evidence="1" type="ORF">V865_004789</name>
</gene>
<accession>A0AAX4KJX6</accession>
<reference evidence="1 2" key="1">
    <citation type="submission" date="2024-01" db="EMBL/GenBank/DDBJ databases">
        <title>Comparative genomics of Cryptococcus and Kwoniella reveals pathogenesis evolution and contrasting modes of karyotype evolution via chromosome fusion or intercentromeric recombination.</title>
        <authorList>
            <person name="Coelho M.A."/>
            <person name="David-Palma M."/>
            <person name="Shea T."/>
            <person name="Bowers K."/>
            <person name="McGinley-Smith S."/>
            <person name="Mohammad A.W."/>
            <person name="Gnirke A."/>
            <person name="Yurkov A.M."/>
            <person name="Nowrousian M."/>
            <person name="Sun S."/>
            <person name="Cuomo C.A."/>
            <person name="Heitman J."/>
        </authorList>
    </citation>
    <scope>NUCLEOTIDE SEQUENCE [LARGE SCALE GENOMIC DNA]</scope>
    <source>
        <strain evidence="1 2">PYCC6329</strain>
    </source>
</reference>
<dbReference type="AlphaFoldDB" id="A0AAX4KJX6"/>